<organism evidence="2 3">
    <name type="scientific">Madurella mycetomatis</name>
    <dbReference type="NCBI Taxonomy" id="100816"/>
    <lineage>
        <taxon>Eukaryota</taxon>
        <taxon>Fungi</taxon>
        <taxon>Dikarya</taxon>
        <taxon>Ascomycota</taxon>
        <taxon>Pezizomycotina</taxon>
        <taxon>Sordariomycetes</taxon>
        <taxon>Sordariomycetidae</taxon>
        <taxon>Sordariales</taxon>
        <taxon>Sordariales incertae sedis</taxon>
        <taxon>Madurella</taxon>
    </lineage>
</organism>
<gene>
    <name evidence="2" type="ORF">MMYC01_208951</name>
</gene>
<evidence type="ECO:0000259" key="1">
    <source>
        <dbReference type="Pfam" id="PF17111"/>
    </source>
</evidence>
<proteinExistence type="predicted"/>
<evidence type="ECO:0000313" key="3">
    <source>
        <dbReference type="Proteomes" id="UP000078237"/>
    </source>
</evidence>
<evidence type="ECO:0000313" key="2">
    <source>
        <dbReference type="EMBL" id="KXX74907.1"/>
    </source>
</evidence>
<dbReference type="AlphaFoldDB" id="A0A175VTQ9"/>
<sequence length="136" mass="15150">MEPASVLAFVLLGLKSAKVAYKILSSFEDAPGNVKSTTADVERLLLTLERLSTCAALEERGGAALRASLDACRNDLESFANTLTSLTHQAQSSRRDKYWKRFMAIWGEKDLLNMSAKVASHTRNLNLYLNILLRYL</sequence>
<dbReference type="InterPro" id="IPR031348">
    <property type="entry name" value="PigL_N"/>
</dbReference>
<dbReference type="Proteomes" id="UP000078237">
    <property type="component" value="Unassembled WGS sequence"/>
</dbReference>
<protein>
    <recommendedName>
        <fullName evidence="1">Azaphilone pigments biosynthesis cluster protein L N-terminal domain-containing protein</fullName>
    </recommendedName>
</protein>
<dbReference type="VEuPathDB" id="FungiDB:MMYC01_208951"/>
<comment type="caution">
    <text evidence="2">The sequence shown here is derived from an EMBL/GenBank/DDBJ whole genome shotgun (WGS) entry which is preliminary data.</text>
</comment>
<reference evidence="2 3" key="1">
    <citation type="journal article" date="2016" name="Genome Announc.">
        <title>Genome Sequence of Madurella mycetomatis mm55, Isolated from a Human Mycetoma Case in Sudan.</title>
        <authorList>
            <person name="Smit S."/>
            <person name="Derks M.F."/>
            <person name="Bervoets S."/>
            <person name="Fahal A."/>
            <person name="van Leeuwen W."/>
            <person name="van Belkum A."/>
            <person name="van de Sande W.W."/>
        </authorList>
    </citation>
    <scope>NUCLEOTIDE SEQUENCE [LARGE SCALE GENOMIC DNA]</scope>
    <source>
        <strain evidence="3">mm55</strain>
    </source>
</reference>
<name>A0A175VTQ9_9PEZI</name>
<accession>A0A175VTQ9</accession>
<dbReference type="Pfam" id="PF17111">
    <property type="entry name" value="PigL_N"/>
    <property type="match status" value="1"/>
</dbReference>
<dbReference type="EMBL" id="LCTW02000310">
    <property type="protein sequence ID" value="KXX74907.1"/>
    <property type="molecule type" value="Genomic_DNA"/>
</dbReference>
<dbReference type="OrthoDB" id="539213at2759"/>
<feature type="domain" description="Azaphilone pigments biosynthesis cluster protein L N-terminal" evidence="1">
    <location>
        <begin position="4"/>
        <end position="103"/>
    </location>
</feature>
<dbReference type="STRING" id="100816.A0A175VTQ9"/>
<keyword evidence="3" id="KW-1185">Reference proteome</keyword>